<organism evidence="10 11">
    <name type="scientific">Marchantia polymorpha subsp. ruderalis</name>
    <dbReference type="NCBI Taxonomy" id="1480154"/>
    <lineage>
        <taxon>Eukaryota</taxon>
        <taxon>Viridiplantae</taxon>
        <taxon>Streptophyta</taxon>
        <taxon>Embryophyta</taxon>
        <taxon>Marchantiophyta</taxon>
        <taxon>Marchantiopsida</taxon>
        <taxon>Marchantiidae</taxon>
        <taxon>Marchantiales</taxon>
        <taxon>Marchantiaceae</taxon>
        <taxon>Marchantia</taxon>
    </lineage>
</organism>
<evidence type="ECO:0000256" key="6">
    <source>
        <dbReference type="ARBA" id="ARBA00022946"/>
    </source>
</evidence>
<evidence type="ECO:0000256" key="2">
    <source>
        <dbReference type="ARBA" id="ARBA00010701"/>
    </source>
</evidence>
<keyword evidence="4" id="KW-0934">Plastid</keyword>
<keyword evidence="3" id="KW-0150">Chloroplast</keyword>
<dbReference type="Gene3D" id="3.40.50.1820">
    <property type="entry name" value="alpha/beta hydrolase"/>
    <property type="match status" value="1"/>
</dbReference>
<comment type="caution">
    <text evidence="10">The sequence shown here is derived from an EMBL/GenBank/DDBJ whole genome shotgun (WGS) entry which is preliminary data.</text>
</comment>
<evidence type="ECO:0000259" key="9">
    <source>
        <dbReference type="Pfam" id="PF01764"/>
    </source>
</evidence>
<dbReference type="Pfam" id="PF01764">
    <property type="entry name" value="Lipase_3"/>
    <property type="match status" value="1"/>
</dbReference>
<sequence length="755" mass="83668">MIQAHDARVLQKSATERVHKEHSTVKSVKTVLPALLALSAGPSQPEIGGCALRVGRESKRDALAALSKNAQRIVLDVELDEWKLDDVHGFKLPVTMRCDSNGPTVKDAEILSKRQESKMKRGEVQPAVLDPHFALTGVSRLVCDGGPPLEGSHPGLEIVLGPDRAGDSVYRRWMETLCAANSLRSTGAALTSSFAQSNPFVSSQFLEGMAHAPPPRSGPRRTSELGASTSLMGAALQSRSSSRRRLRTSIRSEDINTDTLIRQKPAVALWKHRLSGKALKLLRQPAELEDLRYEDEPAAAGGRALEEPLLHPFDDIAIGARWREVQGCDDWAGLLDPIDPAVRGEAIRYGEFAQAAYDAFDSSSHSKYCGSCKYSRRNLLEKTRLANRGYEVTHYIHSTATERLLKLYRRPLVEDGERWSKDSNWIGFVAVSTSPREIARLGRRDIVVVWRGTVTGTEWMEHYQNAVVPKGLDPDGSESDPASQVRVEDTFVEMYATKNGRSRYNRTSAREQVTAAVRELVARYAHEPEELSITVTGHSQGGALATLNAYDLAASGINRRDSSRQDLVPITVYSFASPRVGNNAFRDRVTELGVKVLRVANVNDLVPYVPGVIFNEQLEFLHPRHFAPGASMWLDLVHDFLDLLPMVYTHVGVDLLLDDGASPFLKKGPLDRLNVHNLEVYLHLLDGFVASGAPFTPSGRRDKALVNKSSSFLDPRYNIPAFWWQEKNKGLVKTAEGRWVCPERELEDIPRAMGT</sequence>
<comment type="similarity">
    <text evidence="2">Belongs to the AB hydrolase superfamily. Lipase family.</text>
</comment>
<gene>
    <name evidence="10" type="ORF">AXG93_2891s1660</name>
</gene>
<keyword evidence="11" id="KW-1185">Reference proteome</keyword>
<evidence type="ECO:0000313" key="11">
    <source>
        <dbReference type="Proteomes" id="UP000077202"/>
    </source>
</evidence>
<keyword evidence="5" id="KW-0378">Hydrolase</keyword>
<dbReference type="InterPro" id="IPR002921">
    <property type="entry name" value="Fungal_lipase-type"/>
</dbReference>
<keyword evidence="7" id="KW-0442">Lipid degradation</keyword>
<dbReference type="CDD" id="cd00519">
    <property type="entry name" value="Lipase_3"/>
    <property type="match status" value="1"/>
</dbReference>
<dbReference type="GO" id="GO:0004620">
    <property type="term" value="F:phospholipase activity"/>
    <property type="evidence" value="ECO:0007669"/>
    <property type="project" value="TreeGrafter"/>
</dbReference>
<dbReference type="AlphaFoldDB" id="A0A176WLU7"/>
<dbReference type="GO" id="GO:0016042">
    <property type="term" value="P:lipid catabolic process"/>
    <property type="evidence" value="ECO:0007669"/>
    <property type="project" value="UniProtKB-KW"/>
</dbReference>
<dbReference type="PANTHER" id="PTHR31403:SF7">
    <property type="entry name" value="PHOSPHOLIPASE A1-IGAMMA3, CHLOROPLASTIC"/>
    <property type="match status" value="1"/>
</dbReference>
<proteinExistence type="inferred from homology"/>
<evidence type="ECO:0000313" key="10">
    <source>
        <dbReference type="EMBL" id="OAE34138.1"/>
    </source>
</evidence>
<evidence type="ECO:0000256" key="8">
    <source>
        <dbReference type="ARBA" id="ARBA00023098"/>
    </source>
</evidence>
<evidence type="ECO:0000256" key="1">
    <source>
        <dbReference type="ARBA" id="ARBA00004229"/>
    </source>
</evidence>
<reference evidence="10" key="1">
    <citation type="submission" date="2016-03" db="EMBL/GenBank/DDBJ databases">
        <title>Mechanisms controlling the formation of the plant cell surface in tip-growing cells are functionally conserved among land plants.</title>
        <authorList>
            <person name="Honkanen S."/>
            <person name="Jones V.A."/>
            <person name="Morieri G."/>
            <person name="Champion C."/>
            <person name="Hetherington A.J."/>
            <person name="Kelly S."/>
            <person name="Saint-Marcoux D."/>
            <person name="Proust H."/>
            <person name="Prescott H."/>
            <person name="Dolan L."/>
        </authorList>
    </citation>
    <scope>NUCLEOTIDE SEQUENCE [LARGE SCALE GENOMIC DNA]</scope>
    <source>
        <tissue evidence="10">Whole gametophyte</tissue>
    </source>
</reference>
<keyword evidence="8" id="KW-0443">Lipid metabolism</keyword>
<evidence type="ECO:0000256" key="5">
    <source>
        <dbReference type="ARBA" id="ARBA00022801"/>
    </source>
</evidence>
<dbReference type="PANTHER" id="PTHR31403">
    <property type="entry name" value="PHOSPHOLIPASE A1-IBETA2, CHLOROPLASTIC"/>
    <property type="match status" value="1"/>
</dbReference>
<dbReference type="EMBL" id="LVLJ01000455">
    <property type="protein sequence ID" value="OAE34138.1"/>
    <property type="molecule type" value="Genomic_DNA"/>
</dbReference>
<evidence type="ECO:0000256" key="4">
    <source>
        <dbReference type="ARBA" id="ARBA00022640"/>
    </source>
</evidence>
<comment type="subcellular location">
    <subcellularLocation>
        <location evidence="1">Plastid</location>
        <location evidence="1">Chloroplast</location>
    </subcellularLocation>
</comment>
<name>A0A176WLU7_MARPO</name>
<dbReference type="InterPro" id="IPR029058">
    <property type="entry name" value="AB_hydrolase_fold"/>
</dbReference>
<keyword evidence="6" id="KW-0809">Transit peptide</keyword>
<dbReference type="GO" id="GO:0009507">
    <property type="term" value="C:chloroplast"/>
    <property type="evidence" value="ECO:0007669"/>
    <property type="project" value="UniProtKB-SubCell"/>
</dbReference>
<evidence type="ECO:0000256" key="7">
    <source>
        <dbReference type="ARBA" id="ARBA00022963"/>
    </source>
</evidence>
<protein>
    <recommendedName>
        <fullName evidence="9">Fungal lipase-type domain-containing protein</fullName>
    </recommendedName>
</protein>
<accession>A0A176WLU7</accession>
<evidence type="ECO:0000256" key="3">
    <source>
        <dbReference type="ARBA" id="ARBA00022528"/>
    </source>
</evidence>
<dbReference type="SUPFAM" id="SSF53474">
    <property type="entry name" value="alpha/beta-Hydrolases"/>
    <property type="match status" value="1"/>
</dbReference>
<feature type="domain" description="Fungal lipase-type" evidence="9">
    <location>
        <begin position="447"/>
        <end position="612"/>
    </location>
</feature>
<dbReference type="Proteomes" id="UP000077202">
    <property type="component" value="Unassembled WGS sequence"/>
</dbReference>